<dbReference type="InterPro" id="IPR040283">
    <property type="entry name" value="DDB_G0292058-like"/>
</dbReference>
<dbReference type="AlphaFoldDB" id="A0A5A7QFX7"/>
<dbReference type="PANTHER" id="PTHR31414">
    <property type="entry name" value="TRANSMEMBRANE PROTEIN DDB_G0292058"/>
    <property type="match status" value="1"/>
</dbReference>
<reference evidence="3" key="1">
    <citation type="journal article" date="2019" name="Curr. Biol.">
        <title>Genome Sequence of Striga asiatica Provides Insight into the Evolution of Plant Parasitism.</title>
        <authorList>
            <person name="Yoshida S."/>
            <person name="Kim S."/>
            <person name="Wafula E.K."/>
            <person name="Tanskanen J."/>
            <person name="Kim Y.M."/>
            <person name="Honaas L."/>
            <person name="Yang Z."/>
            <person name="Spallek T."/>
            <person name="Conn C.E."/>
            <person name="Ichihashi Y."/>
            <person name="Cheong K."/>
            <person name="Cui S."/>
            <person name="Der J.P."/>
            <person name="Gundlach H."/>
            <person name="Jiao Y."/>
            <person name="Hori C."/>
            <person name="Ishida J.K."/>
            <person name="Kasahara H."/>
            <person name="Kiba T."/>
            <person name="Kim M.S."/>
            <person name="Koo N."/>
            <person name="Laohavisit A."/>
            <person name="Lee Y.H."/>
            <person name="Lumba S."/>
            <person name="McCourt P."/>
            <person name="Mortimer J.C."/>
            <person name="Mutuku J.M."/>
            <person name="Nomura T."/>
            <person name="Sasaki-Sekimoto Y."/>
            <person name="Seto Y."/>
            <person name="Wang Y."/>
            <person name="Wakatake T."/>
            <person name="Sakakibara H."/>
            <person name="Demura T."/>
            <person name="Yamaguchi S."/>
            <person name="Yoneyama K."/>
            <person name="Manabe R.I."/>
            <person name="Nelson D.C."/>
            <person name="Schulman A.H."/>
            <person name="Timko M.P."/>
            <person name="dePamphilis C.W."/>
            <person name="Choi D."/>
            <person name="Shirasu K."/>
        </authorList>
    </citation>
    <scope>NUCLEOTIDE SEQUENCE [LARGE SCALE GENOMIC DNA]</scope>
    <source>
        <strain evidence="3">cv. UVA1</strain>
    </source>
</reference>
<dbReference type="EMBL" id="BKCP01006848">
    <property type="protein sequence ID" value="GER44100.1"/>
    <property type="molecule type" value="Genomic_DNA"/>
</dbReference>
<evidence type="ECO:0000256" key="1">
    <source>
        <dbReference type="SAM" id="Phobius"/>
    </source>
</evidence>
<name>A0A5A7QFX7_STRAF</name>
<protein>
    <submittedName>
        <fullName evidence="2">Hyaluronan synthase</fullName>
    </submittedName>
</protein>
<feature type="transmembrane region" description="Helical" evidence="1">
    <location>
        <begin position="235"/>
        <end position="256"/>
    </location>
</feature>
<dbReference type="Proteomes" id="UP000325081">
    <property type="component" value="Unassembled WGS sequence"/>
</dbReference>
<keyword evidence="1" id="KW-0472">Membrane</keyword>
<feature type="transmembrane region" description="Helical" evidence="1">
    <location>
        <begin position="112"/>
        <end position="132"/>
    </location>
</feature>
<proteinExistence type="predicted"/>
<dbReference type="GO" id="GO:0005886">
    <property type="term" value="C:plasma membrane"/>
    <property type="evidence" value="ECO:0007669"/>
    <property type="project" value="TreeGrafter"/>
</dbReference>
<dbReference type="GO" id="GO:0009506">
    <property type="term" value="C:plasmodesma"/>
    <property type="evidence" value="ECO:0007669"/>
    <property type="project" value="TreeGrafter"/>
</dbReference>
<keyword evidence="1" id="KW-0812">Transmembrane</keyword>
<dbReference type="PANTHER" id="PTHR31414:SF31">
    <property type="entry name" value="PROTEIN TWEETY HOMOLOG"/>
    <property type="match status" value="1"/>
</dbReference>
<keyword evidence="3" id="KW-1185">Reference proteome</keyword>
<accession>A0A5A7QFX7</accession>
<sequence>MFAAVGACTMAIQNSIMAIAYCIVRDGQKMFYENTNSTLDFVLQQVDSTVENLQNVSGYLTTAKNVGVNYVFLPRQLLTNIDNVNGMIKTAANTLESATKNNTDDIFHYLDVVLRVVYVVALVIYVLVYLGVSNCIIYGPELFNILLGLLQLDFHFHEFISEWHIYRSPQAYVNYECCLTPSLYEEVSRAVNVSYGLHHYGPFLSDLVDCTFLRDTFTTIYDRHCPGLREVSQSVYTGLVMLSTGLSLTMIFWVPINQDVRRTCQVRSGIR</sequence>
<evidence type="ECO:0000313" key="2">
    <source>
        <dbReference type="EMBL" id="GER44100.1"/>
    </source>
</evidence>
<organism evidence="2 3">
    <name type="scientific">Striga asiatica</name>
    <name type="common">Asiatic witchweed</name>
    <name type="synonym">Buchnera asiatica</name>
    <dbReference type="NCBI Taxonomy" id="4170"/>
    <lineage>
        <taxon>Eukaryota</taxon>
        <taxon>Viridiplantae</taxon>
        <taxon>Streptophyta</taxon>
        <taxon>Embryophyta</taxon>
        <taxon>Tracheophyta</taxon>
        <taxon>Spermatophyta</taxon>
        <taxon>Magnoliopsida</taxon>
        <taxon>eudicotyledons</taxon>
        <taxon>Gunneridae</taxon>
        <taxon>Pentapetalae</taxon>
        <taxon>asterids</taxon>
        <taxon>lamiids</taxon>
        <taxon>Lamiales</taxon>
        <taxon>Orobanchaceae</taxon>
        <taxon>Buchnereae</taxon>
        <taxon>Striga</taxon>
    </lineage>
</organism>
<dbReference type="OrthoDB" id="1937321at2759"/>
<gene>
    <name evidence="2" type="ORF">STAS_20980</name>
</gene>
<comment type="caution">
    <text evidence="2">The sequence shown here is derived from an EMBL/GenBank/DDBJ whole genome shotgun (WGS) entry which is preliminary data.</text>
</comment>
<evidence type="ECO:0000313" key="3">
    <source>
        <dbReference type="Proteomes" id="UP000325081"/>
    </source>
</evidence>
<keyword evidence="1" id="KW-1133">Transmembrane helix</keyword>